<comment type="caution">
    <text evidence="2">The sequence shown here is derived from an EMBL/GenBank/DDBJ whole genome shotgun (WGS) entry which is preliminary data.</text>
</comment>
<proteinExistence type="predicted"/>
<dbReference type="RefSeq" id="WP_113958563.1">
    <property type="nucleotide sequence ID" value="NZ_QNRR01000003.1"/>
</dbReference>
<keyword evidence="3" id="KW-1185">Reference proteome</keyword>
<feature type="chain" id="PRO_5016968154" evidence="1">
    <location>
        <begin position="22"/>
        <end position="142"/>
    </location>
</feature>
<reference evidence="2 3" key="1">
    <citation type="submission" date="2018-06" db="EMBL/GenBank/DDBJ databases">
        <title>Genomic Encyclopedia of Type Strains, Phase IV (KMG-IV): sequencing the most valuable type-strain genomes for metagenomic binning, comparative biology and taxonomic classification.</title>
        <authorList>
            <person name="Goeker M."/>
        </authorList>
    </citation>
    <scope>NUCLEOTIDE SEQUENCE [LARGE SCALE GENOMIC DNA]</scope>
    <source>
        <strain evidence="2 3">DSM 25532</strain>
    </source>
</reference>
<sequence>MKILFRMAMLGLIVAMVVLVAKTDPKAVVTNQRDKAARRWIREHVPDKEVEVLGFSEERKLWDHTYLVGWARWKNASGVTVVSHHVFEVNGPTQMVNAWSAREFVATKKFELQVMPTALQGQRARELQTFCNEMGIPVEKDT</sequence>
<evidence type="ECO:0000313" key="3">
    <source>
        <dbReference type="Proteomes" id="UP000253426"/>
    </source>
</evidence>
<protein>
    <submittedName>
        <fullName evidence="2">Uncharacterized protein</fullName>
    </submittedName>
</protein>
<gene>
    <name evidence="2" type="ORF">DES53_103441</name>
</gene>
<keyword evidence="1" id="KW-0732">Signal</keyword>
<dbReference type="AlphaFoldDB" id="A0A366HQ17"/>
<evidence type="ECO:0000256" key="1">
    <source>
        <dbReference type="SAM" id="SignalP"/>
    </source>
</evidence>
<dbReference type="EMBL" id="QNRR01000003">
    <property type="protein sequence ID" value="RBP45441.1"/>
    <property type="molecule type" value="Genomic_DNA"/>
</dbReference>
<accession>A0A366HQ17</accession>
<dbReference type="Proteomes" id="UP000253426">
    <property type="component" value="Unassembled WGS sequence"/>
</dbReference>
<feature type="signal peptide" evidence="1">
    <location>
        <begin position="1"/>
        <end position="21"/>
    </location>
</feature>
<evidence type="ECO:0000313" key="2">
    <source>
        <dbReference type="EMBL" id="RBP45441.1"/>
    </source>
</evidence>
<organism evidence="2 3">
    <name type="scientific">Roseimicrobium gellanilyticum</name>
    <dbReference type="NCBI Taxonomy" id="748857"/>
    <lineage>
        <taxon>Bacteria</taxon>
        <taxon>Pseudomonadati</taxon>
        <taxon>Verrucomicrobiota</taxon>
        <taxon>Verrucomicrobiia</taxon>
        <taxon>Verrucomicrobiales</taxon>
        <taxon>Verrucomicrobiaceae</taxon>
        <taxon>Roseimicrobium</taxon>
    </lineage>
</organism>
<name>A0A366HQ17_9BACT</name>